<proteinExistence type="predicted"/>
<accession>A0A9Q3J915</accession>
<dbReference type="EMBL" id="AVOT02065530">
    <property type="protein sequence ID" value="MBW0557597.1"/>
    <property type="molecule type" value="Genomic_DNA"/>
</dbReference>
<comment type="caution">
    <text evidence="2">The sequence shown here is derived from an EMBL/GenBank/DDBJ whole genome shotgun (WGS) entry which is preliminary data.</text>
</comment>
<evidence type="ECO:0000313" key="3">
    <source>
        <dbReference type="Proteomes" id="UP000765509"/>
    </source>
</evidence>
<evidence type="ECO:0000313" key="2">
    <source>
        <dbReference type="EMBL" id="MBW0557597.1"/>
    </source>
</evidence>
<evidence type="ECO:0000256" key="1">
    <source>
        <dbReference type="SAM" id="MobiDB-lite"/>
    </source>
</evidence>
<reference evidence="2" key="1">
    <citation type="submission" date="2021-03" db="EMBL/GenBank/DDBJ databases">
        <title>Draft genome sequence of rust myrtle Austropuccinia psidii MF-1, a brazilian biotype.</title>
        <authorList>
            <person name="Quecine M.C."/>
            <person name="Pachon D.M.R."/>
            <person name="Bonatelli M.L."/>
            <person name="Correr F.H."/>
            <person name="Franceschini L.M."/>
            <person name="Leite T.F."/>
            <person name="Margarido G.R.A."/>
            <person name="Almeida C.A."/>
            <person name="Ferrarezi J.A."/>
            <person name="Labate C.A."/>
        </authorList>
    </citation>
    <scope>NUCLEOTIDE SEQUENCE</scope>
    <source>
        <strain evidence="2">MF-1</strain>
    </source>
</reference>
<dbReference type="Proteomes" id="UP000765509">
    <property type="component" value="Unassembled WGS sequence"/>
</dbReference>
<feature type="compositionally biased region" description="Polar residues" evidence="1">
    <location>
        <begin position="128"/>
        <end position="141"/>
    </location>
</feature>
<gene>
    <name evidence="2" type="ORF">O181_097312</name>
</gene>
<dbReference type="AlphaFoldDB" id="A0A9Q3J915"/>
<feature type="region of interest" description="Disordered" evidence="1">
    <location>
        <begin position="128"/>
        <end position="149"/>
    </location>
</feature>
<protein>
    <submittedName>
        <fullName evidence="2">Uncharacterized protein</fullName>
    </submittedName>
</protein>
<keyword evidence="3" id="KW-1185">Reference proteome</keyword>
<sequence length="149" mass="16544">MGRGKLTLYSLVLQPPPLFKHYHQAMQPLISPCSLTFKNFQLERLYFVLVLNLSNSSCRALSAPSWVSPAFIPQQQLTLVMLANKHTRNVHLLSAPSDQAPRGVLAQDTLSSTPLWSTMIKLYLSTNGHQDPKQANGNDSGQLALPLKH</sequence>
<name>A0A9Q3J915_9BASI</name>
<organism evidence="2 3">
    <name type="scientific">Austropuccinia psidii MF-1</name>
    <dbReference type="NCBI Taxonomy" id="1389203"/>
    <lineage>
        <taxon>Eukaryota</taxon>
        <taxon>Fungi</taxon>
        <taxon>Dikarya</taxon>
        <taxon>Basidiomycota</taxon>
        <taxon>Pucciniomycotina</taxon>
        <taxon>Pucciniomycetes</taxon>
        <taxon>Pucciniales</taxon>
        <taxon>Sphaerophragmiaceae</taxon>
        <taxon>Austropuccinia</taxon>
    </lineage>
</organism>